<dbReference type="PANTHER" id="PTHR21716">
    <property type="entry name" value="TRANSMEMBRANE PROTEIN"/>
    <property type="match status" value="1"/>
</dbReference>
<evidence type="ECO:0000256" key="1">
    <source>
        <dbReference type="ARBA" id="ARBA00004141"/>
    </source>
</evidence>
<evidence type="ECO:0000256" key="3">
    <source>
        <dbReference type="ARBA" id="ARBA00022692"/>
    </source>
</evidence>
<evidence type="ECO:0000256" key="6">
    <source>
        <dbReference type="SAM" id="Phobius"/>
    </source>
</evidence>
<reference evidence="7" key="1">
    <citation type="submission" date="2018-06" db="EMBL/GenBank/DDBJ databases">
        <authorList>
            <person name="Zhirakovskaya E."/>
        </authorList>
    </citation>
    <scope>NUCLEOTIDE SEQUENCE</scope>
</reference>
<feature type="transmembrane region" description="Helical" evidence="6">
    <location>
        <begin position="62"/>
        <end position="84"/>
    </location>
</feature>
<feature type="transmembrane region" description="Helical" evidence="6">
    <location>
        <begin position="199"/>
        <end position="220"/>
    </location>
</feature>
<evidence type="ECO:0000256" key="4">
    <source>
        <dbReference type="ARBA" id="ARBA00022989"/>
    </source>
</evidence>
<dbReference type="GO" id="GO:0055085">
    <property type="term" value="P:transmembrane transport"/>
    <property type="evidence" value="ECO:0007669"/>
    <property type="project" value="TreeGrafter"/>
</dbReference>
<gene>
    <name evidence="7" type="ORF">MNBD_BACTEROID07-394</name>
</gene>
<feature type="transmembrane region" description="Helical" evidence="6">
    <location>
        <begin position="293"/>
        <end position="315"/>
    </location>
</feature>
<name>A0A3B0UI22_9ZZZZ</name>
<evidence type="ECO:0000313" key="7">
    <source>
        <dbReference type="EMBL" id="VAW28023.1"/>
    </source>
</evidence>
<feature type="transmembrane region" description="Helical" evidence="6">
    <location>
        <begin position="145"/>
        <end position="164"/>
    </location>
</feature>
<keyword evidence="4 6" id="KW-1133">Transmembrane helix</keyword>
<accession>A0A3B0UI22</accession>
<proteinExistence type="inferred from homology"/>
<sequence length="358" mass="39418">MQKHIFINDRIYRVATFSAATIIIIAGMMMAESFITLVLLALFVSIIGVHPVYWLDKKKVPHVLSVVIVLLGILLIISGLSGIIGSSVSSFTAHLGKYESRLNGILLSINQEFNHFGVNLSTDRLTKMFDPAKVLDFTASTLGQLGNVMSNTALIFFIVLFILLEMNSIALKAKVFGATSSGKTMMNLSRIEKSVRHYLVIKTFVSLLTGVLITFFLWIIGVEYAVLWGLIAFMLNYIPNIGSIIAAVPAVLFAWIQLGFVPAIWAMIAFAVVNLFVGYLVEPRVMGKGMGLSTLVVFLSLIVWGYVLGLVGMFLSVPLTMTLKIILEYNENTKPLAAMLGTDEDALKLINKKENEPF</sequence>
<organism evidence="7">
    <name type="scientific">hydrothermal vent metagenome</name>
    <dbReference type="NCBI Taxonomy" id="652676"/>
    <lineage>
        <taxon>unclassified sequences</taxon>
        <taxon>metagenomes</taxon>
        <taxon>ecological metagenomes</taxon>
    </lineage>
</organism>
<feature type="transmembrane region" description="Helical" evidence="6">
    <location>
        <begin position="263"/>
        <end position="281"/>
    </location>
</feature>
<comment type="subcellular location">
    <subcellularLocation>
        <location evidence="1">Membrane</location>
        <topology evidence="1">Multi-pass membrane protein</topology>
    </subcellularLocation>
</comment>
<dbReference type="GO" id="GO:0016020">
    <property type="term" value="C:membrane"/>
    <property type="evidence" value="ECO:0007669"/>
    <property type="project" value="UniProtKB-SubCell"/>
</dbReference>
<protein>
    <submittedName>
        <fullName evidence="7">Uncharacterized UPF0118 membrane protein</fullName>
    </submittedName>
</protein>
<dbReference type="PANTHER" id="PTHR21716:SF64">
    <property type="entry name" value="AI-2 TRANSPORT PROTEIN TQSA"/>
    <property type="match status" value="1"/>
</dbReference>
<feature type="transmembrane region" description="Helical" evidence="6">
    <location>
        <begin position="12"/>
        <end position="31"/>
    </location>
</feature>
<dbReference type="EMBL" id="UOET01000184">
    <property type="protein sequence ID" value="VAW28023.1"/>
    <property type="molecule type" value="Genomic_DNA"/>
</dbReference>
<dbReference type="Pfam" id="PF01594">
    <property type="entry name" value="AI-2E_transport"/>
    <property type="match status" value="1"/>
</dbReference>
<keyword evidence="5 6" id="KW-0472">Membrane</keyword>
<evidence type="ECO:0000256" key="2">
    <source>
        <dbReference type="ARBA" id="ARBA00009773"/>
    </source>
</evidence>
<keyword evidence="3 6" id="KW-0812">Transmembrane</keyword>
<feature type="transmembrane region" description="Helical" evidence="6">
    <location>
        <begin position="37"/>
        <end position="55"/>
    </location>
</feature>
<feature type="transmembrane region" description="Helical" evidence="6">
    <location>
        <begin position="226"/>
        <end position="256"/>
    </location>
</feature>
<dbReference type="AlphaFoldDB" id="A0A3B0UI22"/>
<comment type="similarity">
    <text evidence="2">Belongs to the autoinducer-2 exporter (AI-2E) (TC 2.A.86) family.</text>
</comment>
<evidence type="ECO:0000256" key="5">
    <source>
        <dbReference type="ARBA" id="ARBA00023136"/>
    </source>
</evidence>
<dbReference type="InterPro" id="IPR002549">
    <property type="entry name" value="AI-2E-like"/>
</dbReference>